<dbReference type="EMBL" id="JAXBLV010000211">
    <property type="protein sequence ID" value="MDY3562398.1"/>
    <property type="molecule type" value="Genomic_DNA"/>
</dbReference>
<evidence type="ECO:0000256" key="4">
    <source>
        <dbReference type="ARBA" id="ARBA00022840"/>
    </source>
</evidence>
<evidence type="ECO:0000256" key="5">
    <source>
        <dbReference type="PROSITE-ProRule" id="PRU10141"/>
    </source>
</evidence>
<dbReference type="Gene3D" id="3.30.200.20">
    <property type="entry name" value="Phosphorylase Kinase, domain 1"/>
    <property type="match status" value="1"/>
</dbReference>
<evidence type="ECO:0000313" key="10">
    <source>
        <dbReference type="Proteomes" id="UP001272242"/>
    </source>
</evidence>
<feature type="region of interest" description="Disordered" evidence="6">
    <location>
        <begin position="385"/>
        <end position="443"/>
    </location>
</feature>
<keyword evidence="7" id="KW-0472">Membrane</keyword>
<dbReference type="PANTHER" id="PTHR43289:SF6">
    <property type="entry name" value="SERINE_THREONINE-PROTEIN KINASE NEKL-3"/>
    <property type="match status" value="1"/>
</dbReference>
<keyword evidence="7" id="KW-0812">Transmembrane</keyword>
<reference evidence="10" key="1">
    <citation type="journal article" date="2023" name="Mar. Drugs">
        <title>Gemmata algarum, a Novel Planctomycete Isolated from an Algal Mat, Displays Antimicrobial Activity.</title>
        <authorList>
            <person name="Kumar G."/>
            <person name="Kallscheuer N."/>
            <person name="Kashif M."/>
            <person name="Ahamad S."/>
            <person name="Jagadeeshwari U."/>
            <person name="Pannikurungottu S."/>
            <person name="Haufschild T."/>
            <person name="Kabuu M."/>
            <person name="Sasikala C."/>
            <person name="Jogler C."/>
            <person name="Ramana C."/>
        </authorList>
    </citation>
    <scope>NUCLEOTIDE SEQUENCE [LARGE SCALE GENOMIC DNA]</scope>
    <source>
        <strain evidence="10">JC673</strain>
    </source>
</reference>
<dbReference type="GO" id="GO:0016301">
    <property type="term" value="F:kinase activity"/>
    <property type="evidence" value="ECO:0007669"/>
    <property type="project" value="UniProtKB-KW"/>
</dbReference>
<evidence type="ECO:0000256" key="7">
    <source>
        <dbReference type="SAM" id="Phobius"/>
    </source>
</evidence>
<protein>
    <submittedName>
        <fullName evidence="9">Protein kinase</fullName>
    </submittedName>
</protein>
<sequence>MATPVTTAAEYCTLLVKSRLLPPEEVSAQYNQWQQEKPGPNDRVDSFRRFLVARKCLTDYQAAIVQRGRADGFFLGGYKILDRIGKGQMGGVYKAVHNFGQVVALKILSASRAKNPQVLGRFQREARLLTQLDHPNVVRAFQVGESGGVHFIAMEHIEGETLADVLERRKRLPWPEVVRLATQTLDGLQHLHERRMVHRDLKPANIMLTPEPTKGKPDTTLEATVKILDVGLGRELFDDSVPESQADAKLTLEGSVLGTPDYLAPEQAKDASTADIRADLYSLGCLVYQCVAGSPPFPESNIMAQMLRHATEKAPPLSTFVPDLPNGFQQVLDKLLAKTPEARYQTPAEAATALKPFTAGGAAPASPNLQPAFKDWLESESQLEAPTLPTARPTKHDSASAPGLPMKPPAPAQRITAKAAPKAGTAPAPALASAPTPPRAMPRAVPTAAPVAVPVPMPLPLGEINVELVGDSGAQMAPGPDRPLWQPDRRDWIMLAVGASGVLSAVGLGYGMARLLRRKPERPESDAGSS</sequence>
<dbReference type="InterPro" id="IPR008271">
    <property type="entry name" value="Ser/Thr_kinase_AS"/>
</dbReference>
<evidence type="ECO:0000259" key="8">
    <source>
        <dbReference type="PROSITE" id="PS50011"/>
    </source>
</evidence>
<dbReference type="PROSITE" id="PS00108">
    <property type="entry name" value="PROTEIN_KINASE_ST"/>
    <property type="match status" value="1"/>
</dbReference>
<comment type="caution">
    <text evidence="9">The sequence shown here is derived from an EMBL/GenBank/DDBJ whole genome shotgun (WGS) entry which is preliminary data.</text>
</comment>
<accession>A0ABU5F4A9</accession>
<keyword evidence="3 9" id="KW-0418">Kinase</keyword>
<dbReference type="InterPro" id="IPR017441">
    <property type="entry name" value="Protein_kinase_ATP_BS"/>
</dbReference>
<evidence type="ECO:0000313" key="9">
    <source>
        <dbReference type="EMBL" id="MDY3562398.1"/>
    </source>
</evidence>
<dbReference type="InterPro" id="IPR011009">
    <property type="entry name" value="Kinase-like_dom_sf"/>
</dbReference>
<feature type="binding site" evidence="5">
    <location>
        <position position="106"/>
    </location>
    <ligand>
        <name>ATP</name>
        <dbReference type="ChEBI" id="CHEBI:30616"/>
    </ligand>
</feature>
<dbReference type="SUPFAM" id="SSF56112">
    <property type="entry name" value="Protein kinase-like (PK-like)"/>
    <property type="match status" value="1"/>
</dbReference>
<dbReference type="RefSeq" id="WP_320688713.1">
    <property type="nucleotide sequence ID" value="NZ_JAXBLV010000211.1"/>
</dbReference>
<feature type="compositionally biased region" description="Low complexity" evidence="6">
    <location>
        <begin position="416"/>
        <end position="434"/>
    </location>
</feature>
<dbReference type="Proteomes" id="UP001272242">
    <property type="component" value="Unassembled WGS sequence"/>
</dbReference>
<dbReference type="InterPro" id="IPR000719">
    <property type="entry name" value="Prot_kinase_dom"/>
</dbReference>
<dbReference type="SMART" id="SM00220">
    <property type="entry name" value="S_TKc"/>
    <property type="match status" value="1"/>
</dbReference>
<evidence type="ECO:0000256" key="1">
    <source>
        <dbReference type="ARBA" id="ARBA00022679"/>
    </source>
</evidence>
<organism evidence="9 10">
    <name type="scientific">Gemmata algarum</name>
    <dbReference type="NCBI Taxonomy" id="2975278"/>
    <lineage>
        <taxon>Bacteria</taxon>
        <taxon>Pseudomonadati</taxon>
        <taxon>Planctomycetota</taxon>
        <taxon>Planctomycetia</taxon>
        <taxon>Gemmatales</taxon>
        <taxon>Gemmataceae</taxon>
        <taxon>Gemmata</taxon>
    </lineage>
</organism>
<keyword evidence="10" id="KW-1185">Reference proteome</keyword>
<proteinExistence type="predicted"/>
<keyword evidence="7" id="KW-1133">Transmembrane helix</keyword>
<evidence type="ECO:0000256" key="2">
    <source>
        <dbReference type="ARBA" id="ARBA00022741"/>
    </source>
</evidence>
<evidence type="ECO:0000256" key="3">
    <source>
        <dbReference type="ARBA" id="ARBA00022777"/>
    </source>
</evidence>
<evidence type="ECO:0000256" key="6">
    <source>
        <dbReference type="SAM" id="MobiDB-lite"/>
    </source>
</evidence>
<feature type="domain" description="Protein kinase" evidence="8">
    <location>
        <begin position="78"/>
        <end position="358"/>
    </location>
</feature>
<dbReference type="PROSITE" id="PS00107">
    <property type="entry name" value="PROTEIN_KINASE_ATP"/>
    <property type="match status" value="1"/>
</dbReference>
<dbReference type="Pfam" id="PF00069">
    <property type="entry name" value="Pkinase"/>
    <property type="match status" value="1"/>
</dbReference>
<name>A0ABU5F4A9_9BACT</name>
<keyword evidence="1" id="KW-0808">Transferase</keyword>
<gene>
    <name evidence="9" type="ORF">R5W23_003864</name>
</gene>
<keyword evidence="4 5" id="KW-0067">ATP-binding</keyword>
<dbReference type="CDD" id="cd14014">
    <property type="entry name" value="STKc_PknB_like"/>
    <property type="match status" value="1"/>
</dbReference>
<dbReference type="PANTHER" id="PTHR43289">
    <property type="entry name" value="MITOGEN-ACTIVATED PROTEIN KINASE KINASE KINASE 20-RELATED"/>
    <property type="match status" value="1"/>
</dbReference>
<dbReference type="PROSITE" id="PS50011">
    <property type="entry name" value="PROTEIN_KINASE_DOM"/>
    <property type="match status" value="1"/>
</dbReference>
<feature type="transmembrane region" description="Helical" evidence="7">
    <location>
        <begin position="492"/>
        <end position="513"/>
    </location>
</feature>
<keyword evidence="2 5" id="KW-0547">Nucleotide-binding</keyword>
<dbReference type="Gene3D" id="1.10.510.10">
    <property type="entry name" value="Transferase(Phosphotransferase) domain 1"/>
    <property type="match status" value="1"/>
</dbReference>